<organism evidence="5 6">
    <name type="scientific">Trichoplax adhaerens</name>
    <name type="common">Trichoplax reptans</name>
    <dbReference type="NCBI Taxonomy" id="10228"/>
    <lineage>
        <taxon>Eukaryota</taxon>
        <taxon>Metazoa</taxon>
        <taxon>Placozoa</taxon>
        <taxon>Uniplacotomia</taxon>
        <taxon>Trichoplacea</taxon>
        <taxon>Trichoplacidae</taxon>
        <taxon>Trichoplax</taxon>
    </lineage>
</organism>
<dbReference type="CTD" id="6758876"/>
<dbReference type="Pfam" id="PF19745">
    <property type="entry name" value="FUT8_N_cat"/>
    <property type="match status" value="1"/>
</dbReference>
<protein>
    <recommendedName>
        <fullName evidence="4">GT23 domain-containing protein</fullName>
    </recommendedName>
</protein>
<dbReference type="Gene3D" id="3.40.50.11340">
    <property type="match status" value="1"/>
</dbReference>
<dbReference type="FunFam" id="3.40.50.11350:FF:000007">
    <property type="entry name" value="Alpha-(1,6)-fucosyltransferase"/>
    <property type="match status" value="1"/>
</dbReference>
<dbReference type="eggNOG" id="KOG3705">
    <property type="taxonomic scope" value="Eukaryota"/>
</dbReference>
<dbReference type="EMBL" id="DS985266">
    <property type="protein sequence ID" value="EDV19793.1"/>
    <property type="molecule type" value="Genomic_DNA"/>
</dbReference>
<evidence type="ECO:0000256" key="2">
    <source>
        <dbReference type="ARBA" id="ARBA00022679"/>
    </source>
</evidence>
<reference evidence="5 6" key="1">
    <citation type="journal article" date="2008" name="Nature">
        <title>The Trichoplax genome and the nature of placozoans.</title>
        <authorList>
            <person name="Srivastava M."/>
            <person name="Begovic E."/>
            <person name="Chapman J."/>
            <person name="Putnam N.H."/>
            <person name="Hellsten U."/>
            <person name="Kawashima T."/>
            <person name="Kuo A."/>
            <person name="Mitros T."/>
            <person name="Salamov A."/>
            <person name="Carpenter M.L."/>
            <person name="Signorovitch A.Y."/>
            <person name="Moreno M.A."/>
            <person name="Kamm K."/>
            <person name="Grimwood J."/>
            <person name="Schmutz J."/>
            <person name="Shapiro H."/>
            <person name="Grigoriev I.V."/>
            <person name="Buss L.W."/>
            <person name="Schierwater B."/>
            <person name="Dellaporta S.L."/>
            <person name="Rokhsar D.S."/>
        </authorList>
    </citation>
    <scope>NUCLEOTIDE SEQUENCE [LARGE SCALE GENOMIC DNA]</scope>
    <source>
        <strain evidence="5 6">Grell-BS-1999</strain>
    </source>
</reference>
<evidence type="ECO:0000259" key="4">
    <source>
        <dbReference type="PROSITE" id="PS51659"/>
    </source>
</evidence>
<sequence length="446" mass="51808">EFTEMFRYRLNAIQNPKNCSTAKKIICGHHRAGMGSTIHHWAYCLIYAYYTNRTMLIDTSKWSYLRNVISKDGVDHFEDFFQPISKCKLTAHDAKAAVVWKSRLPKDFANGSNSNKIPQIIRLKNVGSVLEDYHIGPAICNYAMPEKLFYDVMKFKNKPMAWWIGVIALYIIQPNHYLQKFIDQSRNELKFQSPIVGIHLRHTDKAFESKLFNINQYMIQVNAFYNRLAKHKINIKRRVFVVTDTPKFIPQLVTKYPNYQFTHPPIKQLKAGTFTSRYSATNLKYFLRDLFLLAECDYLICTMSSNVCRLAYELHEVFYDQTKTQHSKSLDVKYHVFGLARNQVGPWIMRANQDCPSNASNVIDLGKGDILDPCTPTESKTMYYGYSKRLKISGSFAKSCVTHLLDIVNYPDYSEIDKFFYRSKLDVNSTYAVNTTCIKTSINDIR</sequence>
<dbReference type="STRING" id="10228.B3SBP4"/>
<proteinExistence type="inferred from homology"/>
<dbReference type="GO" id="GO:0046921">
    <property type="term" value="F:alpha-(1-&gt;6)-fucosyltransferase activity"/>
    <property type="evidence" value="ECO:0000318"/>
    <property type="project" value="GO_Central"/>
</dbReference>
<dbReference type="AlphaFoldDB" id="B3SBP4"/>
<dbReference type="InterPro" id="IPR027350">
    <property type="entry name" value="GT23_dom"/>
</dbReference>
<dbReference type="KEGG" id="tad:TRIADDRAFT_32887"/>
<dbReference type="PhylomeDB" id="B3SBP4"/>
<dbReference type="PANTHER" id="PTHR13132:SF29">
    <property type="entry name" value="ALPHA-(1,6)-FUCOSYLTRANSFERASE"/>
    <property type="match status" value="1"/>
</dbReference>
<keyword evidence="6" id="KW-1185">Reference proteome</keyword>
<comment type="caution">
    <text evidence="3">Lacks conserved residue(s) required for the propagation of feature annotation.</text>
</comment>
<dbReference type="OrthoDB" id="2014825at2759"/>
<keyword evidence="1 3" id="KW-0328">Glycosyltransferase</keyword>
<evidence type="ECO:0000256" key="1">
    <source>
        <dbReference type="ARBA" id="ARBA00022676"/>
    </source>
</evidence>
<dbReference type="GO" id="GO:0006487">
    <property type="term" value="P:protein N-linked glycosylation"/>
    <property type="evidence" value="ECO:0000318"/>
    <property type="project" value="GO_Central"/>
</dbReference>
<dbReference type="InParanoid" id="B3SBP4"/>
<dbReference type="PANTHER" id="PTHR13132">
    <property type="entry name" value="ALPHA- 1,6 -FUCOSYLTRANSFERASE"/>
    <property type="match status" value="1"/>
</dbReference>
<dbReference type="InterPro" id="IPR045573">
    <property type="entry name" value="Fut8_N_cat"/>
</dbReference>
<accession>B3SBP4</accession>
<evidence type="ECO:0000313" key="6">
    <source>
        <dbReference type="Proteomes" id="UP000009022"/>
    </source>
</evidence>
<dbReference type="PROSITE" id="PS51659">
    <property type="entry name" value="GT23"/>
    <property type="match status" value="1"/>
</dbReference>
<feature type="non-terminal residue" evidence="5">
    <location>
        <position position="1"/>
    </location>
</feature>
<dbReference type="GeneID" id="6758876"/>
<keyword evidence="2 3" id="KW-0808">Transferase</keyword>
<gene>
    <name evidence="5" type="ORF">TRIADDRAFT_32887</name>
</gene>
<name>B3SBP4_TRIAD</name>
<evidence type="ECO:0000256" key="3">
    <source>
        <dbReference type="PROSITE-ProRule" id="PRU00992"/>
    </source>
</evidence>
<feature type="domain" description="GT23" evidence="4">
    <location>
        <begin position="20"/>
        <end position="330"/>
    </location>
</feature>
<evidence type="ECO:0000313" key="5">
    <source>
        <dbReference type="EMBL" id="EDV19793.1"/>
    </source>
</evidence>
<dbReference type="HOGENOM" id="CLU_021940_0_0_1"/>
<dbReference type="Gene3D" id="3.40.50.11350">
    <property type="match status" value="1"/>
</dbReference>
<dbReference type="RefSeq" id="XP_002117663.1">
    <property type="nucleotide sequence ID" value="XM_002117627.1"/>
</dbReference>
<comment type="similarity">
    <text evidence="3">Belongs to the glycosyltransferase 23 family.</text>
</comment>
<dbReference type="Proteomes" id="UP000009022">
    <property type="component" value="Unassembled WGS sequence"/>
</dbReference>
<dbReference type="OMA" id="CEIELKI"/>